<evidence type="ECO:0000313" key="3">
    <source>
        <dbReference type="EMBL" id="RVU41249.1"/>
    </source>
</evidence>
<dbReference type="Gene3D" id="2.40.30.170">
    <property type="match status" value="1"/>
</dbReference>
<sequence>MIPLLVLTLGATPSSYASNTKRVTIEVVTHHSSDVIHVLPCVVAAPVTYRIASHASAELLQLLPVGSSVKKGQLVAKQDNVYLSQQLELIKTDIESARVARAFAEDEYNKALMLSKKGLASSSELNKFKLQLDSASLKMQRLQLELKTAEIRTKRLNHHAPFDAQVTEVSSEPGAQLAEGQPILQLMSTQNKQLECKLPVLAYQNSLALKGHRFDFNGKPLKLREVSQRLDSTAENLTLYFDHPAKDRRDILVGYRQEITMAVKADNITRVPYDAVELEGSTYRTWRVNKDGKAERLEVDVLGTVDAYYIVQSEIKPGDQLVVRGQQGLSVGQLVELISRDAPPPP</sequence>
<reference evidence="3 4" key="1">
    <citation type="submission" date="2019-01" db="EMBL/GenBank/DDBJ databases">
        <authorList>
            <person name="Chen W.-M."/>
        </authorList>
    </citation>
    <scope>NUCLEOTIDE SEQUENCE [LARGE SCALE GENOMIC DNA]</scope>
    <source>
        <strain evidence="3 4">KYPC3</strain>
    </source>
</reference>
<accession>A0A437R388</accession>
<evidence type="ECO:0000313" key="4">
    <source>
        <dbReference type="Proteomes" id="UP000283077"/>
    </source>
</evidence>
<dbReference type="Proteomes" id="UP000283077">
    <property type="component" value="Unassembled WGS sequence"/>
</dbReference>
<dbReference type="RefSeq" id="WP_127697632.1">
    <property type="nucleotide sequence ID" value="NZ_SACS01000002.1"/>
</dbReference>
<dbReference type="EMBL" id="SACS01000002">
    <property type="protein sequence ID" value="RVU41249.1"/>
    <property type="molecule type" value="Genomic_DNA"/>
</dbReference>
<feature type="coiled-coil region" evidence="2">
    <location>
        <begin position="125"/>
        <end position="159"/>
    </location>
</feature>
<keyword evidence="2" id="KW-0175">Coiled coil</keyword>
<comment type="similarity">
    <text evidence="1">Belongs to the membrane fusion protein (MFP) (TC 8.A.1) family.</text>
</comment>
<gene>
    <name evidence="3" type="ORF">EOE67_03345</name>
</gene>
<dbReference type="OrthoDB" id="6292609at2"/>
<dbReference type="Gene3D" id="2.40.50.100">
    <property type="match status" value="1"/>
</dbReference>
<dbReference type="NCBIfam" id="TIGR01730">
    <property type="entry name" value="RND_mfp"/>
    <property type="match status" value="1"/>
</dbReference>
<comment type="caution">
    <text evidence="3">The sequence shown here is derived from an EMBL/GenBank/DDBJ whole genome shotgun (WGS) entry which is preliminary data.</text>
</comment>
<dbReference type="Gene3D" id="2.40.420.20">
    <property type="match status" value="1"/>
</dbReference>
<dbReference type="InterPro" id="IPR006143">
    <property type="entry name" value="RND_pump_MFP"/>
</dbReference>
<protein>
    <submittedName>
        <fullName evidence="3">Efflux RND transporter periplasmic adaptor subunit</fullName>
    </submittedName>
</protein>
<dbReference type="PANTHER" id="PTHR30469">
    <property type="entry name" value="MULTIDRUG RESISTANCE PROTEIN MDTA"/>
    <property type="match status" value="1"/>
</dbReference>
<evidence type="ECO:0000256" key="2">
    <source>
        <dbReference type="SAM" id="Coils"/>
    </source>
</evidence>
<dbReference type="GO" id="GO:0015562">
    <property type="term" value="F:efflux transmembrane transporter activity"/>
    <property type="evidence" value="ECO:0007669"/>
    <property type="project" value="TreeGrafter"/>
</dbReference>
<proteinExistence type="inferred from homology"/>
<dbReference type="Gene3D" id="1.10.287.470">
    <property type="entry name" value="Helix hairpin bin"/>
    <property type="match status" value="1"/>
</dbReference>
<organism evidence="3 4">
    <name type="scientific">Rheinheimera riviphila</name>
    <dbReference type="NCBI Taxonomy" id="1834037"/>
    <lineage>
        <taxon>Bacteria</taxon>
        <taxon>Pseudomonadati</taxon>
        <taxon>Pseudomonadota</taxon>
        <taxon>Gammaproteobacteria</taxon>
        <taxon>Chromatiales</taxon>
        <taxon>Chromatiaceae</taxon>
        <taxon>Rheinheimera</taxon>
    </lineage>
</organism>
<evidence type="ECO:0000256" key="1">
    <source>
        <dbReference type="ARBA" id="ARBA00009477"/>
    </source>
</evidence>
<keyword evidence="4" id="KW-1185">Reference proteome</keyword>
<dbReference type="GO" id="GO:1990281">
    <property type="term" value="C:efflux pump complex"/>
    <property type="evidence" value="ECO:0007669"/>
    <property type="project" value="TreeGrafter"/>
</dbReference>
<name>A0A437R388_9GAMM</name>
<dbReference type="PANTHER" id="PTHR30469:SF15">
    <property type="entry name" value="HLYD FAMILY OF SECRETION PROTEINS"/>
    <property type="match status" value="1"/>
</dbReference>
<dbReference type="AlphaFoldDB" id="A0A437R388"/>